<evidence type="ECO:0000313" key="8">
    <source>
        <dbReference type="Proteomes" id="UP001144372"/>
    </source>
</evidence>
<dbReference type="Pfam" id="PF04055">
    <property type="entry name" value="Radical_SAM"/>
    <property type="match status" value="1"/>
</dbReference>
<dbReference type="InterPro" id="IPR040085">
    <property type="entry name" value="MJ0674-like"/>
</dbReference>
<reference evidence="7" key="1">
    <citation type="submission" date="2022-12" db="EMBL/GenBank/DDBJ databases">
        <title>Reference genome sequencing for broad-spectrum identification of bacterial and archaeal isolates by mass spectrometry.</title>
        <authorList>
            <person name="Sekiguchi Y."/>
            <person name="Tourlousse D.M."/>
        </authorList>
    </citation>
    <scope>NUCLEOTIDE SEQUENCE</scope>
    <source>
        <strain evidence="7">ASRB1</strain>
    </source>
</reference>
<name>A0A9W6D2X7_9BACT</name>
<dbReference type="PIRSF" id="PIRSF004869">
    <property type="entry name" value="PflX_prd"/>
    <property type="match status" value="1"/>
</dbReference>
<dbReference type="PANTHER" id="PTHR43075">
    <property type="entry name" value="FORMATE LYASE ACTIVATING ENZYME, PUTATIVE (AFU_ORTHOLOGUE AFUA_2G15630)-RELATED"/>
    <property type="match status" value="1"/>
</dbReference>
<dbReference type="GO" id="GO:0046872">
    <property type="term" value="F:metal ion binding"/>
    <property type="evidence" value="ECO:0007669"/>
    <property type="project" value="UniProtKB-KW"/>
</dbReference>
<evidence type="ECO:0000313" key="7">
    <source>
        <dbReference type="EMBL" id="GLI33220.1"/>
    </source>
</evidence>
<evidence type="ECO:0000256" key="5">
    <source>
        <dbReference type="PIRSR" id="PIRSR004869-50"/>
    </source>
</evidence>
<keyword evidence="3 5" id="KW-0408">Iron</keyword>
<evidence type="ECO:0000259" key="6">
    <source>
        <dbReference type="Pfam" id="PF04055"/>
    </source>
</evidence>
<dbReference type="SFLD" id="SFLDG01099">
    <property type="entry name" value="Uncharacterised_Radical_SAM_Su"/>
    <property type="match status" value="1"/>
</dbReference>
<dbReference type="AlphaFoldDB" id="A0A9W6D2X7"/>
<keyword evidence="2 5" id="KW-0479">Metal-binding</keyword>
<keyword evidence="1 5" id="KW-0949">S-adenosyl-L-methionine</keyword>
<dbReference type="RefSeq" id="WP_281792237.1">
    <property type="nucleotide sequence ID" value="NZ_BSDR01000001.1"/>
</dbReference>
<evidence type="ECO:0000256" key="3">
    <source>
        <dbReference type="ARBA" id="ARBA00023004"/>
    </source>
</evidence>
<organism evidence="7 8">
    <name type="scientific">Desulforhabdus amnigena</name>
    <dbReference type="NCBI Taxonomy" id="40218"/>
    <lineage>
        <taxon>Bacteria</taxon>
        <taxon>Pseudomonadati</taxon>
        <taxon>Thermodesulfobacteriota</taxon>
        <taxon>Syntrophobacteria</taxon>
        <taxon>Syntrophobacterales</taxon>
        <taxon>Syntrophobacteraceae</taxon>
        <taxon>Desulforhabdus</taxon>
    </lineage>
</organism>
<evidence type="ECO:0000256" key="4">
    <source>
        <dbReference type="ARBA" id="ARBA00023014"/>
    </source>
</evidence>
<keyword evidence="8" id="KW-1185">Reference proteome</keyword>
<dbReference type="SUPFAM" id="SSF102114">
    <property type="entry name" value="Radical SAM enzymes"/>
    <property type="match status" value="1"/>
</dbReference>
<gene>
    <name evidence="7" type="ORF">DAMNIGENAA_06530</name>
</gene>
<evidence type="ECO:0000256" key="1">
    <source>
        <dbReference type="ARBA" id="ARBA00022691"/>
    </source>
</evidence>
<keyword evidence="4 5" id="KW-0411">Iron-sulfur</keyword>
<comment type="cofactor">
    <cofactor evidence="5">
        <name>[4Fe-4S] cluster</name>
        <dbReference type="ChEBI" id="CHEBI:49883"/>
    </cofactor>
    <text evidence="5">Binds 1 [4Fe-4S] cluster. The cluster is coordinated with 3 cysteines and an exchangeable S-adenosyl-L-methionine.</text>
</comment>
<feature type="domain" description="Radical SAM core" evidence="6">
    <location>
        <begin position="83"/>
        <end position="195"/>
    </location>
</feature>
<feature type="binding site" evidence="5">
    <location>
        <position position="92"/>
    </location>
    <ligand>
        <name>[4Fe-4S] cluster</name>
        <dbReference type="ChEBI" id="CHEBI:49883"/>
        <note>4Fe-4S-S-AdoMet</note>
    </ligand>
</feature>
<evidence type="ECO:0000256" key="2">
    <source>
        <dbReference type="ARBA" id="ARBA00022723"/>
    </source>
</evidence>
<accession>A0A9W6D2X7</accession>
<dbReference type="Gene3D" id="3.20.20.70">
    <property type="entry name" value="Aldolase class I"/>
    <property type="match status" value="1"/>
</dbReference>
<dbReference type="EMBL" id="BSDR01000001">
    <property type="protein sequence ID" value="GLI33220.1"/>
    <property type="molecule type" value="Genomic_DNA"/>
</dbReference>
<dbReference type="GO" id="GO:0051536">
    <property type="term" value="F:iron-sulfur cluster binding"/>
    <property type="evidence" value="ECO:0007669"/>
    <property type="project" value="UniProtKB-KW"/>
</dbReference>
<dbReference type="GO" id="GO:0003824">
    <property type="term" value="F:catalytic activity"/>
    <property type="evidence" value="ECO:0007669"/>
    <property type="project" value="InterPro"/>
</dbReference>
<dbReference type="SFLD" id="SFLDS00029">
    <property type="entry name" value="Radical_SAM"/>
    <property type="match status" value="1"/>
</dbReference>
<dbReference type="InterPro" id="IPR016431">
    <property type="entry name" value="Pyrv-formate_lyase-activ_prd"/>
</dbReference>
<dbReference type="InterPro" id="IPR058240">
    <property type="entry name" value="rSAM_sf"/>
</dbReference>
<proteinExistence type="predicted"/>
<sequence length="317" mass="35474">MSDRKIERPAYIELFESGVLAERSRILDDAMACCNICPRQCGVNRKAGKTGFCGVGPEARIAAMSIHPWEEPPISGTNGSGTIFFSGCTLKCLFCQNFPISQMGVGRSMSPEDLAVGMMKLQKKGAHNINLVTPTHQTPVFLKALLLAIPMGLHIPIVYNCSGYERVETLRLLEGVVDIYLPDIKYADSKVAQTLSGAADYVEFNRTALREMWRQVGLLQMDEKGLARKGMMVRHLVLPEDLSGTFENLSFLMHAMGPEVWVSLMCQYFPAHKAFQVSPLDRKITLEEYEKAFDHLMELGMLNGFVQRHSEEEEVFC</sequence>
<dbReference type="InterPro" id="IPR007197">
    <property type="entry name" value="rSAM"/>
</dbReference>
<comment type="caution">
    <text evidence="7">The sequence shown here is derived from an EMBL/GenBank/DDBJ whole genome shotgun (WGS) entry which is preliminary data.</text>
</comment>
<feature type="binding site" evidence="5">
    <location>
        <position position="88"/>
    </location>
    <ligand>
        <name>[4Fe-4S] cluster</name>
        <dbReference type="ChEBI" id="CHEBI:49883"/>
        <note>4Fe-4S-S-AdoMet</note>
    </ligand>
</feature>
<feature type="binding site" evidence="5">
    <location>
        <position position="95"/>
    </location>
    <ligand>
        <name>[4Fe-4S] cluster</name>
        <dbReference type="ChEBI" id="CHEBI:49883"/>
        <note>4Fe-4S-S-AdoMet</note>
    </ligand>
</feature>
<protein>
    <submittedName>
        <fullName evidence="7">Radical SAM protein</fullName>
    </submittedName>
</protein>
<dbReference type="Proteomes" id="UP001144372">
    <property type="component" value="Unassembled WGS sequence"/>
</dbReference>
<dbReference type="PANTHER" id="PTHR43075:SF1">
    <property type="entry name" value="FORMATE LYASE ACTIVATING ENZYME, PUTATIVE (AFU_ORTHOLOGUE AFUA_2G15630)-RELATED"/>
    <property type="match status" value="1"/>
</dbReference>
<dbReference type="InterPro" id="IPR013785">
    <property type="entry name" value="Aldolase_TIM"/>
</dbReference>